<feature type="binding site" evidence="12">
    <location>
        <position position="248"/>
    </location>
    <ligand>
        <name>[2Fe-2S] cluster</name>
        <dbReference type="ChEBI" id="CHEBI:190135"/>
    </ligand>
</feature>
<dbReference type="GO" id="GO:0016491">
    <property type="term" value="F:oxidoreductase activity"/>
    <property type="evidence" value="ECO:0007669"/>
    <property type="project" value="InterPro"/>
</dbReference>
<keyword evidence="3 11" id="KW-0285">Flavoprotein</keyword>
<dbReference type="Gene3D" id="3.40.50.80">
    <property type="entry name" value="Nucleotide-binding domain of ferredoxin-NADP reductase (FNR) module"/>
    <property type="match status" value="1"/>
</dbReference>
<keyword evidence="5 12" id="KW-0479">Metal-binding</keyword>
<proteinExistence type="inferred from homology"/>
<dbReference type="InterPro" id="IPR037117">
    <property type="entry name" value="Dihydroorotate_DH_ele_sf"/>
</dbReference>
<evidence type="ECO:0000256" key="3">
    <source>
        <dbReference type="ARBA" id="ARBA00022630"/>
    </source>
</evidence>
<accession>F3YTZ5</accession>
<dbReference type="STRING" id="690850.Desaf_0243"/>
<keyword evidence="15" id="KW-1185">Reference proteome</keyword>
<dbReference type="InterPro" id="IPR039261">
    <property type="entry name" value="FNR_nucleotide-bd"/>
</dbReference>
<protein>
    <submittedName>
        <fullName evidence="14">Dihydroorotate dehydrogenase, electron transfer subunit protein</fullName>
    </submittedName>
</protein>
<evidence type="ECO:0000256" key="6">
    <source>
        <dbReference type="ARBA" id="ARBA00022827"/>
    </source>
</evidence>
<dbReference type="PANTHER" id="PTHR43513">
    <property type="entry name" value="DIHYDROOROTATE DEHYDROGENASE B (NAD(+)), ELECTRON TRANSFER SUBUNIT"/>
    <property type="match status" value="1"/>
</dbReference>
<dbReference type="AlphaFoldDB" id="F3YTZ5"/>
<dbReference type="Proteomes" id="UP000007844">
    <property type="component" value="Chromosome"/>
</dbReference>
<dbReference type="InterPro" id="IPR017927">
    <property type="entry name" value="FAD-bd_FR_type"/>
</dbReference>
<comment type="similarity">
    <text evidence="1">Belongs to the PyrK family.</text>
</comment>
<dbReference type="InterPro" id="IPR012165">
    <property type="entry name" value="Cyt_c3_hydrogenase_gsu"/>
</dbReference>
<dbReference type="Pfam" id="PF10418">
    <property type="entry name" value="DHODB_Fe-S_bind"/>
    <property type="match status" value="1"/>
</dbReference>
<dbReference type="EMBL" id="CP003221">
    <property type="protein sequence ID" value="EGJ48601.1"/>
    <property type="molecule type" value="Genomic_DNA"/>
</dbReference>
<evidence type="ECO:0000256" key="8">
    <source>
        <dbReference type="ARBA" id="ARBA00023004"/>
    </source>
</evidence>
<dbReference type="GO" id="GO:0051537">
    <property type="term" value="F:2 iron, 2 sulfur cluster binding"/>
    <property type="evidence" value="ECO:0007669"/>
    <property type="project" value="UniProtKB-KW"/>
</dbReference>
<gene>
    <name evidence="14" type="ORF">Desaf_0243</name>
</gene>
<keyword evidence="4 12" id="KW-0001">2Fe-2S</keyword>
<reference evidence="14 15" key="1">
    <citation type="journal article" date="2011" name="J. Bacteriol.">
        <title>Genome sequence of the mercury-methylating and pleomorphic Desulfovibrio africanus Strain Walvis Bay.</title>
        <authorList>
            <person name="Brown S.D."/>
            <person name="Wall J.D."/>
            <person name="Kucken A.M."/>
            <person name="Gilmour C.C."/>
            <person name="Podar M."/>
            <person name="Brandt C.C."/>
            <person name="Teshima H."/>
            <person name="Detter J.C."/>
            <person name="Han C.S."/>
            <person name="Land M.L."/>
            <person name="Lucas S."/>
            <person name="Han J."/>
            <person name="Pennacchio L."/>
            <person name="Nolan M."/>
            <person name="Pitluck S."/>
            <person name="Woyke T."/>
            <person name="Goodwin L."/>
            <person name="Palumbo A.V."/>
            <person name="Elias D.A."/>
        </authorList>
    </citation>
    <scope>NUCLEOTIDE SEQUENCE [LARGE SCALE GENOMIC DNA]</scope>
    <source>
        <strain evidence="14 15">Walvis Bay</strain>
    </source>
</reference>
<dbReference type="InterPro" id="IPR017938">
    <property type="entry name" value="Riboflavin_synthase-like_b-brl"/>
</dbReference>
<evidence type="ECO:0000256" key="2">
    <source>
        <dbReference type="ARBA" id="ARBA00022448"/>
    </source>
</evidence>
<dbReference type="RefSeq" id="WP_014258460.1">
    <property type="nucleotide sequence ID" value="NC_016629.1"/>
</dbReference>
<keyword evidence="9 12" id="KW-0411">Iron-sulfur</keyword>
<dbReference type="GO" id="GO:0006221">
    <property type="term" value="P:pyrimidine nucleotide biosynthetic process"/>
    <property type="evidence" value="ECO:0007669"/>
    <property type="project" value="InterPro"/>
</dbReference>
<dbReference type="HOGENOM" id="CLU_003827_1_2_7"/>
<dbReference type="InterPro" id="IPR019480">
    <property type="entry name" value="Dihydroorotate_DH_Fe-S-bd"/>
</dbReference>
<evidence type="ECO:0000259" key="13">
    <source>
        <dbReference type="PROSITE" id="PS51384"/>
    </source>
</evidence>
<keyword evidence="8 12" id="KW-0408">Iron</keyword>
<evidence type="ECO:0000256" key="11">
    <source>
        <dbReference type="PIRSR" id="PIRSR006816-1"/>
    </source>
</evidence>
<evidence type="ECO:0000256" key="5">
    <source>
        <dbReference type="ARBA" id="ARBA00022723"/>
    </source>
</evidence>
<feature type="domain" description="FAD-binding FR-type" evidence="13">
    <location>
        <begin position="6"/>
        <end position="108"/>
    </location>
</feature>
<keyword evidence="6 11" id="KW-0274">FAD</keyword>
<evidence type="ECO:0000256" key="10">
    <source>
        <dbReference type="ARBA" id="ARBA00034078"/>
    </source>
</evidence>
<feature type="binding site" evidence="11">
    <location>
        <begin position="61"/>
        <end position="64"/>
    </location>
    <ligand>
        <name>FAD</name>
        <dbReference type="ChEBI" id="CHEBI:57692"/>
    </ligand>
</feature>
<evidence type="ECO:0000256" key="12">
    <source>
        <dbReference type="PIRSR" id="PIRSR006816-2"/>
    </source>
</evidence>
<dbReference type="GO" id="GO:0050660">
    <property type="term" value="F:flavin adenine dinucleotide binding"/>
    <property type="evidence" value="ECO:0007669"/>
    <property type="project" value="InterPro"/>
</dbReference>
<dbReference type="PANTHER" id="PTHR43513:SF3">
    <property type="entry name" value="DIHYDROOROTATE DEHYDROGENASE B (NAD(+)), ELECTRON TRANSFER SUBUNIT-RELATED"/>
    <property type="match status" value="1"/>
</dbReference>
<feature type="binding site" evidence="11">
    <location>
        <begin position="76"/>
        <end position="78"/>
    </location>
    <ligand>
        <name>FAD</name>
        <dbReference type="ChEBI" id="CHEBI:57692"/>
    </ligand>
</feature>
<name>F3YTZ5_DESAF</name>
<evidence type="ECO:0000313" key="15">
    <source>
        <dbReference type="Proteomes" id="UP000007844"/>
    </source>
</evidence>
<dbReference type="SUPFAM" id="SSF52343">
    <property type="entry name" value="Ferredoxin reductase-like, C-terminal NADP-linked domain"/>
    <property type="match status" value="1"/>
</dbReference>
<keyword evidence="7" id="KW-0249">Electron transport</keyword>
<organism evidence="14 15">
    <name type="scientific">Desulfocurvibacter africanus subsp. africanus str. Walvis Bay</name>
    <dbReference type="NCBI Taxonomy" id="690850"/>
    <lineage>
        <taxon>Bacteria</taxon>
        <taxon>Pseudomonadati</taxon>
        <taxon>Thermodesulfobacteriota</taxon>
        <taxon>Desulfovibrionia</taxon>
        <taxon>Desulfovibrionales</taxon>
        <taxon>Desulfovibrionaceae</taxon>
        <taxon>Desulfocurvibacter</taxon>
    </lineage>
</organism>
<comment type="cofactor">
    <cofactor evidence="11">
        <name>FAD</name>
        <dbReference type="ChEBI" id="CHEBI:57692"/>
    </cofactor>
    <text evidence="11">Binds 1 FAD per subunit.</text>
</comment>
<evidence type="ECO:0000256" key="7">
    <source>
        <dbReference type="ARBA" id="ARBA00022982"/>
    </source>
</evidence>
<dbReference type="PIRSF" id="PIRSF006816">
    <property type="entry name" value="Cyc3_hyd_g"/>
    <property type="match status" value="1"/>
</dbReference>
<dbReference type="Gene3D" id="2.40.30.10">
    <property type="entry name" value="Translation factors"/>
    <property type="match status" value="1"/>
</dbReference>
<feature type="binding site" evidence="11">
    <location>
        <begin position="83"/>
        <end position="84"/>
    </location>
    <ligand>
        <name>FAD</name>
        <dbReference type="ChEBI" id="CHEBI:57692"/>
    </ligand>
</feature>
<dbReference type="KEGG" id="daf:Desaf_0243"/>
<evidence type="ECO:0000256" key="1">
    <source>
        <dbReference type="ARBA" id="ARBA00006422"/>
    </source>
</evidence>
<comment type="cofactor">
    <cofactor evidence="10">
        <name>[2Fe-2S] cluster</name>
        <dbReference type="ChEBI" id="CHEBI:190135"/>
    </cofactor>
</comment>
<dbReference type="eggNOG" id="COG0543">
    <property type="taxonomic scope" value="Bacteria"/>
</dbReference>
<dbReference type="InterPro" id="IPR050353">
    <property type="entry name" value="PyrK_electron_transfer"/>
</dbReference>
<feature type="binding site" evidence="12">
    <location>
        <position position="227"/>
    </location>
    <ligand>
        <name>[2Fe-2S] cluster</name>
        <dbReference type="ChEBI" id="CHEBI:190135"/>
    </ligand>
</feature>
<feature type="binding site" evidence="12">
    <location>
        <position position="235"/>
    </location>
    <ligand>
        <name>[2Fe-2S] cluster</name>
        <dbReference type="ChEBI" id="CHEBI:190135"/>
    </ligand>
</feature>
<evidence type="ECO:0000313" key="14">
    <source>
        <dbReference type="EMBL" id="EGJ48601.1"/>
    </source>
</evidence>
<dbReference type="Gene3D" id="2.10.240.10">
    <property type="entry name" value="Dihydroorotate dehydrogenase, electron transfer subunit"/>
    <property type="match status" value="1"/>
</dbReference>
<comment type="cofactor">
    <cofactor evidence="12">
        <name>[2Fe-2S] cluster</name>
        <dbReference type="ChEBI" id="CHEBI:190135"/>
    </cofactor>
    <text evidence="12">Binds 1 [2Fe-2S] cluster per subunit.</text>
</comment>
<keyword evidence="2" id="KW-0813">Transport</keyword>
<sequence>MLASRNNCQDLRVVRMTPLGGGEGAPPLFELVLSPPGWDFRPGQFIMIRPPEWGLDLVWGRPLSIADVREDGLRLLVQAIGRGTHRLSELRPGQVVTVWGPLGNSFAVEPDKPTLLLAGGIGIAPFVGYARRHPKPENVTLLFGHRLPAESYPLADFGGLRKAEAVREQNPEQLARFIDHLGQTMRGYAHGGLVLACGPEPFLRTVRKLALTLKARAQLSLENRMACGVGACLGCVARNGKDQLVQTCTHGPVFWAEDVFLSEDAAPLGGKP</sequence>
<dbReference type="PROSITE" id="PS51384">
    <property type="entry name" value="FAD_FR"/>
    <property type="match status" value="1"/>
</dbReference>
<evidence type="ECO:0000256" key="4">
    <source>
        <dbReference type="ARBA" id="ARBA00022714"/>
    </source>
</evidence>
<dbReference type="SUPFAM" id="SSF63380">
    <property type="entry name" value="Riboflavin synthase domain-like"/>
    <property type="match status" value="1"/>
</dbReference>
<dbReference type="GO" id="GO:0046872">
    <property type="term" value="F:metal ion binding"/>
    <property type="evidence" value="ECO:0007669"/>
    <property type="project" value="UniProtKB-KW"/>
</dbReference>
<evidence type="ECO:0000256" key="9">
    <source>
        <dbReference type="ARBA" id="ARBA00023014"/>
    </source>
</evidence>
<feature type="binding site" evidence="12">
    <location>
        <position position="232"/>
    </location>
    <ligand>
        <name>[2Fe-2S] cluster</name>
        <dbReference type="ChEBI" id="CHEBI:190135"/>
    </ligand>
</feature>